<gene>
    <name evidence="1" type="ORF">CQ14_07400</name>
</gene>
<name>A0A0R3MTD5_9BRAD</name>
<accession>A0A0R3MTD5</accession>
<dbReference type="EMBL" id="LLYB01000081">
    <property type="protein sequence ID" value="KRR21455.1"/>
    <property type="molecule type" value="Genomic_DNA"/>
</dbReference>
<dbReference type="AlphaFoldDB" id="A0A0R3MTD5"/>
<organism evidence="1 2">
    <name type="scientific">Bradyrhizobium lablabi</name>
    <dbReference type="NCBI Taxonomy" id="722472"/>
    <lineage>
        <taxon>Bacteria</taxon>
        <taxon>Pseudomonadati</taxon>
        <taxon>Pseudomonadota</taxon>
        <taxon>Alphaproteobacteria</taxon>
        <taxon>Hyphomicrobiales</taxon>
        <taxon>Nitrobacteraceae</taxon>
        <taxon>Bradyrhizobium</taxon>
    </lineage>
</organism>
<comment type="caution">
    <text evidence="1">The sequence shown here is derived from an EMBL/GenBank/DDBJ whole genome shotgun (WGS) entry which is preliminary data.</text>
</comment>
<evidence type="ECO:0000313" key="1">
    <source>
        <dbReference type="EMBL" id="KRR21455.1"/>
    </source>
</evidence>
<evidence type="ECO:0000313" key="2">
    <source>
        <dbReference type="Proteomes" id="UP000051660"/>
    </source>
</evidence>
<protein>
    <submittedName>
        <fullName evidence="1">Uncharacterized protein</fullName>
    </submittedName>
</protein>
<sequence length="70" mass="7950">MEGSIAMPSDFDHRKCPNCAGSIMCLIRVEPHHPDSEDGYERHSYRCAECANVSRFVFEVRTRQAMAVFG</sequence>
<dbReference type="Proteomes" id="UP000051660">
    <property type="component" value="Unassembled WGS sequence"/>
</dbReference>
<reference evidence="1 2" key="1">
    <citation type="submission" date="2014-03" db="EMBL/GenBank/DDBJ databases">
        <title>Bradyrhizobium valentinum sp. nov., isolated from effective nodules of Lupinus mariae-josephae, a lupine endemic of basic-lime soils in Eastern Spain.</title>
        <authorList>
            <person name="Duran D."/>
            <person name="Rey L."/>
            <person name="Navarro A."/>
            <person name="Busquets A."/>
            <person name="Imperial J."/>
            <person name="Ruiz-Argueso T."/>
        </authorList>
    </citation>
    <scope>NUCLEOTIDE SEQUENCE [LARGE SCALE GENOMIC DNA]</scope>
    <source>
        <strain evidence="1 2">CCBAU 23086</strain>
    </source>
</reference>
<proteinExistence type="predicted"/>